<comment type="caution">
    <text evidence="5">The sequence shown here is derived from an EMBL/GenBank/DDBJ whole genome shotgun (WGS) entry which is preliminary data.</text>
</comment>
<dbReference type="InterPro" id="IPR016181">
    <property type="entry name" value="Acyl_CoA_acyltransferase"/>
</dbReference>
<evidence type="ECO:0000256" key="1">
    <source>
        <dbReference type="ARBA" id="ARBA00009342"/>
    </source>
</evidence>
<comment type="similarity">
    <text evidence="1">Belongs to the acetyltransferase family. GNAT subfamily.</text>
</comment>
<dbReference type="OrthoDB" id="5043642at2759"/>
<gene>
    <name evidence="5" type="primary">NAT9</name>
    <name evidence="5" type="ORF">A0H81_00095</name>
</gene>
<evidence type="ECO:0000313" key="5">
    <source>
        <dbReference type="EMBL" id="OBZ79628.1"/>
    </source>
</evidence>
<keyword evidence="3" id="KW-0012">Acyltransferase</keyword>
<evidence type="ECO:0000259" key="4">
    <source>
        <dbReference type="Pfam" id="PF13302"/>
    </source>
</evidence>
<dbReference type="SUPFAM" id="SSF55729">
    <property type="entry name" value="Acyl-CoA N-acyltransferases (Nat)"/>
    <property type="match status" value="1"/>
</dbReference>
<proteinExistence type="inferred from homology"/>
<dbReference type="InterPro" id="IPR000182">
    <property type="entry name" value="GNAT_dom"/>
</dbReference>
<organism evidence="5 6">
    <name type="scientific">Grifola frondosa</name>
    <name type="common">Maitake</name>
    <name type="synonym">Polyporus frondosus</name>
    <dbReference type="NCBI Taxonomy" id="5627"/>
    <lineage>
        <taxon>Eukaryota</taxon>
        <taxon>Fungi</taxon>
        <taxon>Dikarya</taxon>
        <taxon>Basidiomycota</taxon>
        <taxon>Agaricomycotina</taxon>
        <taxon>Agaricomycetes</taxon>
        <taxon>Polyporales</taxon>
        <taxon>Grifolaceae</taxon>
        <taxon>Grifola</taxon>
    </lineage>
</organism>
<evidence type="ECO:0000313" key="6">
    <source>
        <dbReference type="Proteomes" id="UP000092993"/>
    </source>
</evidence>
<reference evidence="5 6" key="1">
    <citation type="submission" date="2016-03" db="EMBL/GenBank/DDBJ databases">
        <title>Whole genome sequencing of Grifola frondosa 9006-11.</title>
        <authorList>
            <person name="Min B."/>
            <person name="Park H."/>
            <person name="Kim J.-G."/>
            <person name="Cho H."/>
            <person name="Oh Y.-L."/>
            <person name="Kong W.-S."/>
            <person name="Choi I.-G."/>
        </authorList>
    </citation>
    <scope>NUCLEOTIDE SEQUENCE [LARGE SCALE GENOMIC DNA]</scope>
    <source>
        <strain evidence="5 6">9006-11</strain>
    </source>
</reference>
<protein>
    <submittedName>
        <fullName evidence="5">N-acetyltransferase 9</fullName>
    </submittedName>
</protein>
<dbReference type="AlphaFoldDB" id="A0A1C7MS39"/>
<dbReference type="Gene3D" id="3.40.630.30">
    <property type="match status" value="1"/>
</dbReference>
<evidence type="ECO:0000256" key="3">
    <source>
        <dbReference type="ARBA" id="ARBA00023315"/>
    </source>
</evidence>
<accession>A0A1C7MS39</accession>
<dbReference type="PANTHER" id="PTHR13256:SF16">
    <property type="entry name" value="ALPHA_BETA-TUBULIN-N-ACETYLTRANSFERASE 9"/>
    <property type="match status" value="1"/>
</dbReference>
<dbReference type="OMA" id="WHVPRYH"/>
<evidence type="ECO:0000256" key="2">
    <source>
        <dbReference type="ARBA" id="ARBA00022679"/>
    </source>
</evidence>
<sequence length="271" mass="30421">MCPNFRVETTIQPSTRISAIRSHPLVAPSIRWCRAGPHTRVLAEQSRTPWTSILLRPIQVHLLGSAISQPSEMRANENTIIIDSDVILVPYKAEHVARYHEWMTSPELRELTASEPLTLEEEYAMQNKWQTDEDSLTFIILAAPASGPALAWTPDLLRDLPMIGDVNLFLKGSPLDEDFEAEVEIMIAEPEFGTGLSNRGAATDAVYASSPRSPHPLPVSRERFVVRIGEKNAPSIRLFEKLGFAITKRVAVFEEVELRFVARSFFVMPCE</sequence>
<feature type="domain" description="N-acetyltransferase" evidence="4">
    <location>
        <begin position="86"/>
        <end position="244"/>
    </location>
</feature>
<dbReference type="EMBL" id="LUGG01000001">
    <property type="protein sequence ID" value="OBZ79628.1"/>
    <property type="molecule type" value="Genomic_DNA"/>
</dbReference>
<dbReference type="Proteomes" id="UP000092993">
    <property type="component" value="Unassembled WGS sequence"/>
</dbReference>
<dbReference type="InterPro" id="IPR039135">
    <property type="entry name" value="NAT9-like"/>
</dbReference>
<keyword evidence="6" id="KW-1185">Reference proteome</keyword>
<dbReference type="PANTHER" id="PTHR13256">
    <property type="entry name" value="N-ACETYLTRANSFERASE 9"/>
    <property type="match status" value="1"/>
</dbReference>
<keyword evidence="2 5" id="KW-0808">Transferase</keyword>
<dbReference type="Pfam" id="PF13302">
    <property type="entry name" value="Acetyltransf_3"/>
    <property type="match status" value="1"/>
</dbReference>
<dbReference type="GO" id="GO:0008080">
    <property type="term" value="F:N-acetyltransferase activity"/>
    <property type="evidence" value="ECO:0007669"/>
    <property type="project" value="InterPro"/>
</dbReference>
<name>A0A1C7MS39_GRIFR</name>